<proteinExistence type="predicted"/>
<dbReference type="EMBL" id="QFMX01000197">
    <property type="protein sequence ID" value="PZO68880.1"/>
    <property type="molecule type" value="Genomic_DNA"/>
</dbReference>
<gene>
    <name evidence="1" type="ORF">DI640_15625</name>
</gene>
<evidence type="ECO:0000313" key="2">
    <source>
        <dbReference type="Proteomes" id="UP000249555"/>
    </source>
</evidence>
<evidence type="ECO:0000313" key="1">
    <source>
        <dbReference type="EMBL" id="PZO68880.1"/>
    </source>
</evidence>
<comment type="caution">
    <text evidence="1">The sequence shown here is derived from an EMBL/GenBank/DDBJ whole genome shotgun (WGS) entry which is preliminary data.</text>
</comment>
<dbReference type="AlphaFoldDB" id="A0A2W4YFY4"/>
<name>A0A2W4YFY4_9SPHN</name>
<protein>
    <submittedName>
        <fullName evidence="1">Uncharacterized protein</fullName>
    </submittedName>
</protein>
<reference evidence="1 2" key="1">
    <citation type="submission" date="2017-08" db="EMBL/GenBank/DDBJ databases">
        <title>Infants hospitalized years apart are colonized by the same room-sourced microbial strains.</title>
        <authorList>
            <person name="Brooks B."/>
            <person name="Olm M.R."/>
            <person name="Firek B.A."/>
            <person name="Baker R."/>
            <person name="Thomas B.C."/>
            <person name="Morowitz M.J."/>
            <person name="Banfield J.F."/>
        </authorList>
    </citation>
    <scope>NUCLEOTIDE SEQUENCE [LARGE SCALE GENOMIC DNA]</scope>
    <source>
        <strain evidence="1">S2_018_000_R3_119</strain>
    </source>
</reference>
<organism evidence="1 2">
    <name type="scientific">Sphingomonas taxi</name>
    <dbReference type="NCBI Taxonomy" id="1549858"/>
    <lineage>
        <taxon>Bacteria</taxon>
        <taxon>Pseudomonadati</taxon>
        <taxon>Pseudomonadota</taxon>
        <taxon>Alphaproteobacteria</taxon>
        <taxon>Sphingomonadales</taxon>
        <taxon>Sphingomonadaceae</taxon>
        <taxon>Sphingomonas</taxon>
    </lineage>
</organism>
<accession>A0A2W4YFY4</accession>
<dbReference type="Proteomes" id="UP000249555">
    <property type="component" value="Unassembled WGS sequence"/>
</dbReference>
<sequence length="73" mass="7941">MHTIRGSWWIDEIAGSCLILVGPYASSTNDDHRYGFRIHGDAHALHQDGGRCQSADERDAGMVLTRLDGTGGD</sequence>